<feature type="region of interest" description="Disordered" evidence="1">
    <location>
        <begin position="109"/>
        <end position="149"/>
    </location>
</feature>
<gene>
    <name evidence="2" type="ORF">DILT_LOCUS702</name>
</gene>
<dbReference type="Proteomes" id="UP000281553">
    <property type="component" value="Unassembled WGS sequence"/>
</dbReference>
<proteinExistence type="predicted"/>
<accession>A0A3P6Q089</accession>
<dbReference type="OrthoDB" id="10324617at2759"/>
<keyword evidence="3" id="KW-1185">Reference proteome</keyword>
<sequence length="174" mass="19460">MGSKFVSIEILRWGNRMDIQSEQHLSRFAHKCVIHLSTCPLPPNSSEKPNQPISFWLKKPGVCRYSPVTDRKFAQICPTVEEQESELDDIPRKMHITEEAISTRFSTMDISTEKPSPPPSGFPSSFLPLNNGLKEPTLACSRPQESPVAALASTENLALTQSWDSDEESTDDTK</sequence>
<protein>
    <submittedName>
        <fullName evidence="2">Uncharacterized protein</fullName>
    </submittedName>
</protein>
<organism evidence="2 3">
    <name type="scientific">Dibothriocephalus latus</name>
    <name type="common">Fish tapeworm</name>
    <name type="synonym">Diphyllobothrium latum</name>
    <dbReference type="NCBI Taxonomy" id="60516"/>
    <lineage>
        <taxon>Eukaryota</taxon>
        <taxon>Metazoa</taxon>
        <taxon>Spiralia</taxon>
        <taxon>Lophotrochozoa</taxon>
        <taxon>Platyhelminthes</taxon>
        <taxon>Cestoda</taxon>
        <taxon>Eucestoda</taxon>
        <taxon>Diphyllobothriidea</taxon>
        <taxon>Diphyllobothriidae</taxon>
        <taxon>Dibothriocephalus</taxon>
    </lineage>
</organism>
<evidence type="ECO:0000313" key="2">
    <source>
        <dbReference type="EMBL" id="VDK35603.1"/>
    </source>
</evidence>
<evidence type="ECO:0000256" key="1">
    <source>
        <dbReference type="SAM" id="MobiDB-lite"/>
    </source>
</evidence>
<dbReference type="EMBL" id="UYRU01003330">
    <property type="protein sequence ID" value="VDK35603.1"/>
    <property type="molecule type" value="Genomic_DNA"/>
</dbReference>
<name>A0A3P6Q089_DIBLA</name>
<evidence type="ECO:0000313" key="3">
    <source>
        <dbReference type="Proteomes" id="UP000281553"/>
    </source>
</evidence>
<reference evidence="2 3" key="1">
    <citation type="submission" date="2018-11" db="EMBL/GenBank/DDBJ databases">
        <authorList>
            <consortium name="Pathogen Informatics"/>
        </authorList>
    </citation>
    <scope>NUCLEOTIDE SEQUENCE [LARGE SCALE GENOMIC DNA]</scope>
</reference>
<dbReference type="AlphaFoldDB" id="A0A3P6Q089"/>